<evidence type="ECO:0000313" key="3">
    <source>
        <dbReference type="Proteomes" id="UP000002051"/>
    </source>
</evidence>
<name>G7ILT0_MEDTR</name>
<dbReference type="PaxDb" id="3880-AES64435"/>
<dbReference type="EMBL" id="CM001218">
    <property type="protein sequence ID" value="AES64435.1"/>
    <property type="molecule type" value="Genomic_DNA"/>
</dbReference>
<dbReference type="EnsemblPlants" id="AES64435">
    <property type="protein sequence ID" value="AES64435"/>
    <property type="gene ID" value="MTR_2g025360"/>
</dbReference>
<evidence type="ECO:0000313" key="2">
    <source>
        <dbReference type="EnsemblPlants" id="AES64435"/>
    </source>
</evidence>
<accession>G7ILT0</accession>
<reference evidence="1 3" key="2">
    <citation type="journal article" date="2014" name="BMC Genomics">
        <title>An improved genome release (version Mt4.0) for the model legume Medicago truncatula.</title>
        <authorList>
            <person name="Tang H."/>
            <person name="Krishnakumar V."/>
            <person name="Bidwell S."/>
            <person name="Rosen B."/>
            <person name="Chan A."/>
            <person name="Zhou S."/>
            <person name="Gentzbittel L."/>
            <person name="Childs K.L."/>
            <person name="Yandell M."/>
            <person name="Gundlach H."/>
            <person name="Mayer K.F."/>
            <person name="Schwartz D.C."/>
            <person name="Town C.D."/>
        </authorList>
    </citation>
    <scope>GENOME REANNOTATION</scope>
    <source>
        <strain evidence="2 3">cv. Jemalong A17</strain>
    </source>
</reference>
<proteinExistence type="predicted"/>
<dbReference type="HOGENOM" id="CLU_2834931_0_0_1"/>
<reference evidence="1 3" key="1">
    <citation type="journal article" date="2011" name="Nature">
        <title>The Medicago genome provides insight into the evolution of rhizobial symbioses.</title>
        <authorList>
            <person name="Young N.D."/>
            <person name="Debelle F."/>
            <person name="Oldroyd G.E."/>
            <person name="Geurts R."/>
            <person name="Cannon S.B."/>
            <person name="Udvardi M.K."/>
            <person name="Benedito V.A."/>
            <person name="Mayer K.F."/>
            <person name="Gouzy J."/>
            <person name="Schoof H."/>
            <person name="Van de Peer Y."/>
            <person name="Proost S."/>
            <person name="Cook D.R."/>
            <person name="Meyers B.C."/>
            <person name="Spannagl M."/>
            <person name="Cheung F."/>
            <person name="De Mita S."/>
            <person name="Krishnakumar V."/>
            <person name="Gundlach H."/>
            <person name="Zhou S."/>
            <person name="Mudge J."/>
            <person name="Bharti A.K."/>
            <person name="Murray J.D."/>
            <person name="Naoumkina M.A."/>
            <person name="Rosen B."/>
            <person name="Silverstein K.A."/>
            <person name="Tang H."/>
            <person name="Rombauts S."/>
            <person name="Zhao P.X."/>
            <person name="Zhou P."/>
            <person name="Barbe V."/>
            <person name="Bardou P."/>
            <person name="Bechner M."/>
            <person name="Bellec A."/>
            <person name="Berger A."/>
            <person name="Berges H."/>
            <person name="Bidwell S."/>
            <person name="Bisseling T."/>
            <person name="Choisne N."/>
            <person name="Couloux A."/>
            <person name="Denny R."/>
            <person name="Deshpande S."/>
            <person name="Dai X."/>
            <person name="Doyle J.J."/>
            <person name="Dudez A.M."/>
            <person name="Farmer A.D."/>
            <person name="Fouteau S."/>
            <person name="Franken C."/>
            <person name="Gibelin C."/>
            <person name="Gish J."/>
            <person name="Goldstein S."/>
            <person name="Gonzalez A.J."/>
            <person name="Green P.J."/>
            <person name="Hallab A."/>
            <person name="Hartog M."/>
            <person name="Hua A."/>
            <person name="Humphray S.J."/>
            <person name="Jeong D.H."/>
            <person name="Jing Y."/>
            <person name="Jocker A."/>
            <person name="Kenton S.M."/>
            <person name="Kim D.J."/>
            <person name="Klee K."/>
            <person name="Lai H."/>
            <person name="Lang C."/>
            <person name="Lin S."/>
            <person name="Macmil S.L."/>
            <person name="Magdelenat G."/>
            <person name="Matthews L."/>
            <person name="McCorrison J."/>
            <person name="Monaghan E.L."/>
            <person name="Mun J.H."/>
            <person name="Najar F.Z."/>
            <person name="Nicholson C."/>
            <person name="Noirot C."/>
            <person name="O'Bleness M."/>
            <person name="Paule C.R."/>
            <person name="Poulain J."/>
            <person name="Prion F."/>
            <person name="Qin B."/>
            <person name="Qu C."/>
            <person name="Retzel E.F."/>
            <person name="Riddle C."/>
            <person name="Sallet E."/>
            <person name="Samain S."/>
            <person name="Samson N."/>
            <person name="Sanders I."/>
            <person name="Saurat O."/>
            <person name="Scarpelli C."/>
            <person name="Schiex T."/>
            <person name="Segurens B."/>
            <person name="Severin A.J."/>
            <person name="Sherrier D.J."/>
            <person name="Shi R."/>
            <person name="Sims S."/>
            <person name="Singer S.R."/>
            <person name="Sinharoy S."/>
            <person name="Sterck L."/>
            <person name="Viollet A."/>
            <person name="Wang B.B."/>
            <person name="Wang K."/>
            <person name="Wang M."/>
            <person name="Wang X."/>
            <person name="Warfsmann J."/>
            <person name="Weissenbach J."/>
            <person name="White D.D."/>
            <person name="White J.D."/>
            <person name="Wiley G.B."/>
            <person name="Wincker P."/>
            <person name="Xing Y."/>
            <person name="Yang L."/>
            <person name="Yao Z."/>
            <person name="Ying F."/>
            <person name="Zhai J."/>
            <person name="Zhou L."/>
            <person name="Zuber A."/>
            <person name="Denarie J."/>
            <person name="Dixon R.A."/>
            <person name="May G.D."/>
            <person name="Schwartz D.C."/>
            <person name="Rogers J."/>
            <person name="Quetier F."/>
            <person name="Town C.D."/>
            <person name="Roe B.A."/>
        </authorList>
    </citation>
    <scope>NUCLEOTIDE SEQUENCE [LARGE SCALE GENOMIC DNA]</scope>
    <source>
        <strain evidence="1">A17</strain>
        <strain evidence="2 3">cv. Jemalong A17</strain>
    </source>
</reference>
<sequence length="66" mass="7433">MENPELSSASVLNQWENEGKNLTNMIELCSLRSYFILYVTVPPPSSLSTPIGRFFHHHGTGKNQLT</sequence>
<dbReference type="AlphaFoldDB" id="G7ILT0"/>
<keyword evidence="3" id="KW-1185">Reference proteome</keyword>
<organism evidence="1 3">
    <name type="scientific">Medicago truncatula</name>
    <name type="common">Barrel medic</name>
    <name type="synonym">Medicago tribuloides</name>
    <dbReference type="NCBI Taxonomy" id="3880"/>
    <lineage>
        <taxon>Eukaryota</taxon>
        <taxon>Viridiplantae</taxon>
        <taxon>Streptophyta</taxon>
        <taxon>Embryophyta</taxon>
        <taxon>Tracheophyta</taxon>
        <taxon>Spermatophyta</taxon>
        <taxon>Magnoliopsida</taxon>
        <taxon>eudicotyledons</taxon>
        <taxon>Gunneridae</taxon>
        <taxon>Pentapetalae</taxon>
        <taxon>rosids</taxon>
        <taxon>fabids</taxon>
        <taxon>Fabales</taxon>
        <taxon>Fabaceae</taxon>
        <taxon>Papilionoideae</taxon>
        <taxon>50 kb inversion clade</taxon>
        <taxon>NPAAA clade</taxon>
        <taxon>Hologalegina</taxon>
        <taxon>IRL clade</taxon>
        <taxon>Trifolieae</taxon>
        <taxon>Medicago</taxon>
    </lineage>
</organism>
<dbReference type="Proteomes" id="UP000002051">
    <property type="component" value="Chromosome 2"/>
</dbReference>
<evidence type="ECO:0000313" key="1">
    <source>
        <dbReference type="EMBL" id="AES64435.1"/>
    </source>
</evidence>
<reference evidence="2" key="3">
    <citation type="submission" date="2015-04" db="UniProtKB">
        <authorList>
            <consortium name="EnsemblPlants"/>
        </authorList>
    </citation>
    <scope>IDENTIFICATION</scope>
    <source>
        <strain evidence="2">cv. Jemalong A17</strain>
    </source>
</reference>
<gene>
    <name evidence="1" type="ordered locus">MTR_2g025360</name>
</gene>
<protein>
    <submittedName>
        <fullName evidence="1 2">Uncharacterized protein</fullName>
    </submittedName>
</protein>